<evidence type="ECO:0000313" key="2">
    <source>
        <dbReference type="EMBL" id="KKQ95176.1"/>
    </source>
</evidence>
<sequence>MEVEERASTNAYGVLIVTVAIIFDLFIAILILKPNWQKITETNKKISQATADLSYYEKRRDIIEKYLKNDVQKNLLDLMDARVIQILPNKDDRPHLYATIDGISKDLKIETKLVNESGTSQAVSIDGVSSTVMQTDFKITSAGLYTDLMKFLRLVQDNRKLLNVSGLSLNTEEGAKLTYDITISTYYKGEVKIDE</sequence>
<dbReference type="InterPro" id="IPR014717">
    <property type="entry name" value="Transl_elong_EF1B/ribsomal_bS6"/>
</dbReference>
<dbReference type="STRING" id="1618345.UT18_C0003G0035"/>
<accession>A0A0G0Q0J0</accession>
<dbReference type="Gene3D" id="3.30.70.60">
    <property type="match status" value="1"/>
</dbReference>
<dbReference type="EMBL" id="LBVV01000003">
    <property type="protein sequence ID" value="KKQ95176.1"/>
    <property type="molecule type" value="Genomic_DNA"/>
</dbReference>
<evidence type="ECO:0000256" key="1">
    <source>
        <dbReference type="SAM" id="Phobius"/>
    </source>
</evidence>
<name>A0A0G0Q0J0_UNCC2</name>
<keyword evidence="1" id="KW-1133">Transmembrane helix</keyword>
<dbReference type="AlphaFoldDB" id="A0A0G0Q0J0"/>
<comment type="caution">
    <text evidence="2">The sequence shown here is derived from an EMBL/GenBank/DDBJ whole genome shotgun (WGS) entry which is preliminary data.</text>
</comment>
<feature type="transmembrane region" description="Helical" evidence="1">
    <location>
        <begin position="12"/>
        <end position="32"/>
    </location>
</feature>
<dbReference type="Proteomes" id="UP000034207">
    <property type="component" value="Unassembled WGS sequence"/>
</dbReference>
<protein>
    <submittedName>
        <fullName evidence="2">Uncharacterized protein</fullName>
    </submittedName>
</protein>
<evidence type="ECO:0000313" key="3">
    <source>
        <dbReference type="Proteomes" id="UP000034207"/>
    </source>
</evidence>
<proteinExistence type="predicted"/>
<keyword evidence="1" id="KW-0812">Transmembrane</keyword>
<gene>
    <name evidence="2" type="ORF">UT18_C0003G0035</name>
</gene>
<organism evidence="2 3">
    <name type="scientific">candidate division CPR2 bacterium GW2011_GWC2_39_10</name>
    <dbReference type="NCBI Taxonomy" id="1618345"/>
    <lineage>
        <taxon>Bacteria</taxon>
        <taxon>Bacteria division CPR2</taxon>
    </lineage>
</organism>
<keyword evidence="1" id="KW-0472">Membrane</keyword>
<reference evidence="2 3" key="1">
    <citation type="journal article" date="2015" name="Nature">
        <title>rRNA introns, odd ribosomes, and small enigmatic genomes across a large radiation of phyla.</title>
        <authorList>
            <person name="Brown C.T."/>
            <person name="Hug L.A."/>
            <person name="Thomas B.C."/>
            <person name="Sharon I."/>
            <person name="Castelle C.J."/>
            <person name="Singh A."/>
            <person name="Wilkins M.J."/>
            <person name="Williams K.H."/>
            <person name="Banfield J.F."/>
        </authorList>
    </citation>
    <scope>NUCLEOTIDE SEQUENCE [LARGE SCALE GENOMIC DNA]</scope>
</reference>